<dbReference type="EMBL" id="CAJVPT010023320">
    <property type="protein sequence ID" value="CAG8664674.1"/>
    <property type="molecule type" value="Genomic_DNA"/>
</dbReference>
<comment type="caution">
    <text evidence="1">The sequence shown here is derived from an EMBL/GenBank/DDBJ whole genome shotgun (WGS) entry which is preliminary data.</text>
</comment>
<evidence type="ECO:0000313" key="1">
    <source>
        <dbReference type="EMBL" id="CAG8664674.1"/>
    </source>
</evidence>
<sequence>MLSSSIEETELEERDIEPELKVCSVEYLVELEPCDDLLYGDKCFFLHDEHFSQNITCRVPRKGPNVPVLELCGSDHRHRESVEPSRGNRQARGSQDG</sequence>
<protein>
    <submittedName>
        <fullName evidence="1">13500_t:CDS:1</fullName>
    </submittedName>
</protein>
<dbReference type="Proteomes" id="UP000789525">
    <property type="component" value="Unassembled WGS sequence"/>
</dbReference>
<name>A0ACA9NMD3_9GLOM</name>
<organism evidence="1 2">
    <name type="scientific">Acaulospora colombiana</name>
    <dbReference type="NCBI Taxonomy" id="27376"/>
    <lineage>
        <taxon>Eukaryota</taxon>
        <taxon>Fungi</taxon>
        <taxon>Fungi incertae sedis</taxon>
        <taxon>Mucoromycota</taxon>
        <taxon>Glomeromycotina</taxon>
        <taxon>Glomeromycetes</taxon>
        <taxon>Diversisporales</taxon>
        <taxon>Acaulosporaceae</taxon>
        <taxon>Acaulospora</taxon>
    </lineage>
</organism>
<evidence type="ECO:0000313" key="2">
    <source>
        <dbReference type="Proteomes" id="UP000789525"/>
    </source>
</evidence>
<proteinExistence type="predicted"/>
<reference evidence="1" key="1">
    <citation type="submission" date="2021-06" db="EMBL/GenBank/DDBJ databases">
        <authorList>
            <person name="Kallberg Y."/>
            <person name="Tangrot J."/>
            <person name="Rosling A."/>
        </authorList>
    </citation>
    <scope>NUCLEOTIDE SEQUENCE</scope>
    <source>
        <strain evidence="1">CL356</strain>
    </source>
</reference>
<keyword evidence="2" id="KW-1185">Reference proteome</keyword>
<accession>A0ACA9NMD3</accession>
<gene>
    <name evidence="1" type="ORF">ACOLOM_LOCUS8713</name>
</gene>